<dbReference type="OrthoDB" id="10585645at2759"/>
<reference evidence="2 3" key="1">
    <citation type="journal article" date="2016" name="Genome Biol. Evol.">
        <title>Divergent and convergent evolution of fungal pathogenicity.</title>
        <authorList>
            <person name="Shang Y."/>
            <person name="Xiao G."/>
            <person name="Zheng P."/>
            <person name="Cen K."/>
            <person name="Zhan S."/>
            <person name="Wang C."/>
        </authorList>
    </citation>
    <scope>NUCLEOTIDE SEQUENCE [LARGE SCALE GENOMIC DNA]</scope>
    <source>
        <strain evidence="2 3">ARSEF 2679</strain>
    </source>
</reference>
<dbReference type="AlphaFoldDB" id="A0A168CNV5"/>
<accession>A0A168CNV5</accession>
<protein>
    <submittedName>
        <fullName evidence="2">BTB/POZ fold protein</fullName>
    </submittedName>
</protein>
<evidence type="ECO:0000313" key="3">
    <source>
        <dbReference type="Proteomes" id="UP000076744"/>
    </source>
</evidence>
<keyword evidence="3" id="KW-1185">Reference proteome</keyword>
<dbReference type="Gene3D" id="3.30.710.10">
    <property type="entry name" value="Potassium Channel Kv1.1, Chain A"/>
    <property type="match status" value="1"/>
</dbReference>
<dbReference type="RefSeq" id="XP_018707489.1">
    <property type="nucleotide sequence ID" value="XM_018845766.1"/>
</dbReference>
<evidence type="ECO:0000313" key="2">
    <source>
        <dbReference type="EMBL" id="OAA71608.1"/>
    </source>
</evidence>
<feature type="region of interest" description="Disordered" evidence="1">
    <location>
        <begin position="1"/>
        <end position="42"/>
    </location>
</feature>
<comment type="caution">
    <text evidence="2">The sequence shown here is derived from an EMBL/GenBank/DDBJ whole genome shotgun (WGS) entry which is preliminary data.</text>
</comment>
<dbReference type="Proteomes" id="UP000076744">
    <property type="component" value="Unassembled WGS sequence"/>
</dbReference>
<dbReference type="EMBL" id="AZHB01000003">
    <property type="protein sequence ID" value="OAA71608.1"/>
    <property type="molecule type" value="Genomic_DNA"/>
</dbReference>
<gene>
    <name evidence="2" type="ORF">ISF_02159</name>
</gene>
<sequence length="246" mass="27530">MKIIQPPPKHNHTPQPASSSSSSSSAFPSCEQPNPATPCPSTPGTPGPTFIFLIGASATHHPVPCALLSRSSPVLAHTIRDAASRRHALVTPCAYLPDCDASTFHRFLAFLHTGDFPSPLFRSVPPSHPPTRYRSRFLPPAGPSSPRRRRAWAKFVRRRRYAGPRLARFDNDWEGGEVDDEGQFALCAVVRVYLLAARYEVAELVRLCLHKLHRLIVSVREIWDGVHFLRLCARQAKLWPWLAEEH</sequence>
<name>A0A168CNV5_CORFA</name>
<evidence type="ECO:0000256" key="1">
    <source>
        <dbReference type="SAM" id="MobiDB-lite"/>
    </source>
</evidence>
<organism evidence="2 3">
    <name type="scientific">Cordyceps fumosorosea (strain ARSEF 2679)</name>
    <name type="common">Isaria fumosorosea</name>
    <dbReference type="NCBI Taxonomy" id="1081104"/>
    <lineage>
        <taxon>Eukaryota</taxon>
        <taxon>Fungi</taxon>
        <taxon>Dikarya</taxon>
        <taxon>Ascomycota</taxon>
        <taxon>Pezizomycotina</taxon>
        <taxon>Sordariomycetes</taxon>
        <taxon>Hypocreomycetidae</taxon>
        <taxon>Hypocreales</taxon>
        <taxon>Cordycipitaceae</taxon>
        <taxon>Cordyceps</taxon>
    </lineage>
</organism>
<dbReference type="GeneID" id="30018451"/>
<proteinExistence type="predicted"/>
<dbReference type="InterPro" id="IPR011333">
    <property type="entry name" value="SKP1/BTB/POZ_sf"/>
</dbReference>